<reference evidence="2" key="1">
    <citation type="submission" date="2020-01" db="EMBL/GenBank/DDBJ databases">
        <authorList>
            <person name="Rat A."/>
        </authorList>
    </citation>
    <scope>NUCLEOTIDE SEQUENCE</scope>
    <source>
        <strain evidence="2">LMG 31161</strain>
    </source>
</reference>
<comment type="caution">
    <text evidence="2">The sequence shown here is derived from an EMBL/GenBank/DDBJ whole genome shotgun (WGS) entry which is preliminary data.</text>
</comment>
<keyword evidence="4" id="KW-1185">Reference proteome</keyword>
<reference evidence="2" key="3">
    <citation type="journal article" date="2021" name="Syst. Appl. Microbiol.">
        <title>Roseomonas hellenica sp. nov., isolated from roots of wild-growing Alkanna tinctoria.</title>
        <authorList>
            <person name="Rat A."/>
            <person name="Naranjo H.D."/>
            <person name="Lebbe L."/>
            <person name="Cnockaert M."/>
            <person name="Krigas N."/>
            <person name="Grigoriadou K."/>
            <person name="Maloupa E."/>
            <person name="Willems A."/>
        </authorList>
    </citation>
    <scope>NUCLEOTIDE SEQUENCE</scope>
    <source>
        <strain evidence="2">LMG 31161</strain>
    </source>
</reference>
<dbReference type="Proteomes" id="UP000746741">
    <property type="component" value="Unassembled WGS sequence"/>
</dbReference>
<dbReference type="Proteomes" id="UP001138708">
    <property type="component" value="Unassembled WGS sequence"/>
</dbReference>
<keyword evidence="1" id="KW-0472">Membrane</keyword>
<evidence type="ECO:0000313" key="2">
    <source>
        <dbReference type="EMBL" id="MBR0660356.1"/>
    </source>
</evidence>
<protein>
    <submittedName>
        <fullName evidence="2">ABC transporter substrate-binding protein</fullName>
    </submittedName>
</protein>
<dbReference type="RefSeq" id="WP_168042260.1">
    <property type="nucleotide sequence ID" value="NZ_JAAEDK010000029.1"/>
</dbReference>
<gene>
    <name evidence="3" type="ORF">GWK15_15490</name>
    <name evidence="2" type="ORF">GXW75_13935</name>
</gene>
<dbReference type="SUPFAM" id="SSF53850">
    <property type="entry name" value="Periplasmic binding protein-like II"/>
    <property type="match status" value="1"/>
</dbReference>
<evidence type="ECO:0000313" key="5">
    <source>
        <dbReference type="Proteomes" id="UP001138708"/>
    </source>
</evidence>
<dbReference type="PROSITE" id="PS51257">
    <property type="entry name" value="PROKAR_LIPOPROTEIN"/>
    <property type="match status" value="1"/>
</dbReference>
<dbReference type="PANTHER" id="PTHR42941">
    <property type="entry name" value="SLL1037 PROTEIN"/>
    <property type="match status" value="1"/>
</dbReference>
<keyword evidence="1" id="KW-1133">Transmembrane helix</keyword>
<evidence type="ECO:0000256" key="1">
    <source>
        <dbReference type="SAM" id="Phobius"/>
    </source>
</evidence>
<accession>A0A9X9WJ46</accession>
<dbReference type="InterPro" id="IPR011852">
    <property type="entry name" value="TRAP_TAXI"/>
</dbReference>
<dbReference type="Pfam" id="PF16868">
    <property type="entry name" value="NMT1_3"/>
    <property type="match status" value="1"/>
</dbReference>
<name>A0A9X9WJ46_9PROT</name>
<organism evidence="2 5">
    <name type="scientific">Neoroseomonas oryzicola</name>
    <dbReference type="NCBI Taxonomy" id="535904"/>
    <lineage>
        <taxon>Bacteria</taxon>
        <taxon>Pseudomonadati</taxon>
        <taxon>Pseudomonadota</taxon>
        <taxon>Alphaproteobacteria</taxon>
        <taxon>Acetobacterales</taxon>
        <taxon>Acetobacteraceae</taxon>
        <taxon>Neoroseomonas</taxon>
    </lineage>
</organism>
<evidence type="ECO:0000313" key="3">
    <source>
        <dbReference type="EMBL" id="NKE18356.1"/>
    </source>
</evidence>
<dbReference type="AlphaFoldDB" id="A0A9X9WJ46"/>
<reference evidence="3 4" key="2">
    <citation type="submission" date="2020-02" db="EMBL/GenBank/DDBJ databases">
        <authorList>
            <person name="Sun Q."/>
            <person name="Inoue M."/>
        </authorList>
    </citation>
    <scope>NUCLEOTIDE SEQUENCE [LARGE SCALE GENOMIC DNA]</scope>
    <source>
        <strain evidence="3 4">KCTC 22478</strain>
    </source>
</reference>
<sequence>MQRLLAWLIRHWALSAAALLIGCGALGYSLAAPAPPREIRIASGTDPDSAYTRAAEAYAARLEATGFRVRRVATQGSVENLAMLRAREVDVALVQGGIADPVRDAGLESLGAVFPEPVWAFVHAGHGITRLAELRGRRVAIGPEGSGTRVLALALLAANGIAPGDIDPLPLTGMAAAEALLGGAADGAILVSARTTGAIARLIAAAPAVALLDFDGRAEAYGVRLPFLTAVTFPRGGASIAEDRPDRALTLLAPVASVVMNEATHPQVVSLLVSIMQEVHRPRTLFAAEGAYPNALAQDLPMNADAERYYARGRTVLQSWLPFWVAVLVERLLVILLPVIGIALPLIRFGPAIYAWQMETRVWRHYETLRRIEAEAEQTATPAERAALRARLEELEGRVARLNLPLTYRRHVFALRRDIAYVRAQLAPGGDGPGPHDRAAAIEGL</sequence>
<dbReference type="Gene3D" id="3.40.190.10">
    <property type="entry name" value="Periplasmic binding protein-like II"/>
    <property type="match status" value="2"/>
</dbReference>
<dbReference type="EMBL" id="JAAEDK010000029">
    <property type="protein sequence ID" value="MBR0660356.1"/>
    <property type="molecule type" value="Genomic_DNA"/>
</dbReference>
<feature type="transmembrane region" description="Helical" evidence="1">
    <location>
        <begin position="323"/>
        <end position="347"/>
    </location>
</feature>
<dbReference type="EMBL" id="JAAVUP010000004">
    <property type="protein sequence ID" value="NKE18356.1"/>
    <property type="molecule type" value="Genomic_DNA"/>
</dbReference>
<dbReference type="PANTHER" id="PTHR42941:SF1">
    <property type="entry name" value="SLL1037 PROTEIN"/>
    <property type="match status" value="1"/>
</dbReference>
<keyword evidence="1" id="KW-0812">Transmembrane</keyword>
<proteinExistence type="predicted"/>
<evidence type="ECO:0000313" key="4">
    <source>
        <dbReference type="Proteomes" id="UP000746741"/>
    </source>
</evidence>